<dbReference type="PRINTS" id="PR00094">
    <property type="entry name" value="ADENYLTKNASE"/>
</dbReference>
<dbReference type="Pfam" id="PF05191">
    <property type="entry name" value="ADK_lid"/>
    <property type="match status" value="1"/>
</dbReference>
<dbReference type="InterPro" id="IPR036193">
    <property type="entry name" value="ADK_active_lid_dom_sf"/>
</dbReference>
<feature type="binding site" evidence="5">
    <location>
        <position position="127"/>
    </location>
    <ligand>
        <name>ATP</name>
        <dbReference type="ChEBI" id="CHEBI:30616"/>
    </ligand>
</feature>
<organism evidence="9 10">
    <name type="scientific">Candidatus Shapirobacteria bacterium CG08_land_8_20_14_0_20_39_18</name>
    <dbReference type="NCBI Taxonomy" id="1974883"/>
    <lineage>
        <taxon>Bacteria</taxon>
        <taxon>Candidatus Shapironibacteriota</taxon>
    </lineage>
</organism>
<comment type="caution">
    <text evidence="5">Lacks conserved residue(s) required for the propagation of feature annotation.</text>
</comment>
<feature type="binding site" evidence="5">
    <location>
        <position position="150"/>
    </location>
    <ligand>
        <name>Zn(2+)</name>
        <dbReference type="ChEBI" id="CHEBI:29105"/>
        <note>structural</note>
    </ligand>
</feature>
<dbReference type="Proteomes" id="UP000228996">
    <property type="component" value="Unassembled WGS sequence"/>
</dbReference>
<comment type="function">
    <text evidence="5">Catalyzes the reversible transfer of the terminal phosphate group between ATP and AMP. Plays an important role in cellular energy homeostasis and in adenine nucleotide metabolism.</text>
</comment>
<dbReference type="InterPro" id="IPR006259">
    <property type="entry name" value="Adenyl_kin_sub"/>
</dbReference>
<feature type="binding site" evidence="5">
    <location>
        <position position="153"/>
    </location>
    <ligand>
        <name>Zn(2+)</name>
        <dbReference type="ChEBI" id="CHEBI:29105"/>
        <note>structural</note>
    </ligand>
</feature>
<comment type="subcellular location">
    <subcellularLocation>
        <location evidence="5 7">Cytoplasm</location>
    </subcellularLocation>
</comment>
<feature type="binding site" evidence="5">
    <location>
        <position position="92"/>
    </location>
    <ligand>
        <name>AMP</name>
        <dbReference type="ChEBI" id="CHEBI:456215"/>
    </ligand>
</feature>
<comment type="similarity">
    <text evidence="5 6">Belongs to the adenylate kinase family.</text>
</comment>
<feature type="binding site" evidence="5">
    <location>
        <begin position="10"/>
        <end position="15"/>
    </location>
    <ligand>
        <name>ATP</name>
        <dbReference type="ChEBI" id="CHEBI:30616"/>
    </ligand>
</feature>
<feature type="region of interest" description="LID" evidence="5">
    <location>
        <begin position="126"/>
        <end position="163"/>
    </location>
</feature>
<feature type="binding site" evidence="5">
    <location>
        <position position="130"/>
    </location>
    <ligand>
        <name>Zn(2+)</name>
        <dbReference type="ChEBI" id="CHEBI:29105"/>
        <note>structural</note>
    </ligand>
</feature>
<evidence type="ECO:0000256" key="5">
    <source>
        <dbReference type="HAMAP-Rule" id="MF_00235"/>
    </source>
</evidence>
<comment type="caution">
    <text evidence="9">The sequence shown here is derived from an EMBL/GenBank/DDBJ whole genome shotgun (WGS) entry which is preliminary data.</text>
</comment>
<comment type="pathway">
    <text evidence="5">Purine metabolism; AMP biosynthesis via salvage pathway; AMP from ADP: step 1/1.</text>
</comment>
<feature type="binding site" evidence="5">
    <location>
        <position position="199"/>
    </location>
    <ligand>
        <name>ATP</name>
        <dbReference type="ChEBI" id="CHEBI:30616"/>
    </ligand>
</feature>
<dbReference type="GO" id="GO:0044209">
    <property type="term" value="P:AMP salvage"/>
    <property type="evidence" value="ECO:0007669"/>
    <property type="project" value="UniProtKB-UniRule"/>
</dbReference>
<feature type="binding site" evidence="5">
    <location>
        <position position="171"/>
    </location>
    <ligand>
        <name>AMP</name>
        <dbReference type="ChEBI" id="CHEBI:456215"/>
    </ligand>
</feature>
<reference evidence="10" key="1">
    <citation type="submission" date="2017-09" db="EMBL/GenBank/DDBJ databases">
        <title>Depth-based differentiation of microbial function through sediment-hosted aquifers and enrichment of novel symbionts in the deep terrestrial subsurface.</title>
        <authorList>
            <person name="Probst A.J."/>
            <person name="Ladd B."/>
            <person name="Jarett J.K."/>
            <person name="Geller-Mcgrath D.E."/>
            <person name="Sieber C.M.K."/>
            <person name="Emerson J.B."/>
            <person name="Anantharaman K."/>
            <person name="Thomas B.C."/>
            <person name="Malmstrom R."/>
            <person name="Stieglmeier M."/>
            <person name="Klingl A."/>
            <person name="Woyke T."/>
            <person name="Ryan C.M."/>
            <person name="Banfield J.F."/>
        </authorList>
    </citation>
    <scope>NUCLEOTIDE SEQUENCE [LARGE SCALE GENOMIC DNA]</scope>
</reference>
<feature type="binding site" evidence="5">
    <location>
        <position position="31"/>
    </location>
    <ligand>
        <name>AMP</name>
        <dbReference type="ChEBI" id="CHEBI:456215"/>
    </ligand>
</feature>
<dbReference type="NCBIfam" id="TIGR01351">
    <property type="entry name" value="adk"/>
    <property type="match status" value="1"/>
</dbReference>
<dbReference type="SUPFAM" id="SSF57774">
    <property type="entry name" value="Microbial and mitochondrial ADK, insert 'zinc finger' domain"/>
    <property type="match status" value="1"/>
</dbReference>
<dbReference type="EC" id="2.7.4.3" evidence="5 7"/>
<comment type="catalytic activity">
    <reaction evidence="5 7">
        <text>AMP + ATP = 2 ADP</text>
        <dbReference type="Rhea" id="RHEA:12973"/>
        <dbReference type="ChEBI" id="CHEBI:30616"/>
        <dbReference type="ChEBI" id="CHEBI:456215"/>
        <dbReference type="ChEBI" id="CHEBI:456216"/>
        <dbReference type="EC" id="2.7.4.3"/>
    </reaction>
</comment>
<dbReference type="GO" id="GO:0004017">
    <property type="term" value="F:AMP kinase activity"/>
    <property type="evidence" value="ECO:0007669"/>
    <property type="project" value="UniProtKB-UniRule"/>
</dbReference>
<dbReference type="PROSITE" id="PS00113">
    <property type="entry name" value="ADENYLATE_KINASE"/>
    <property type="match status" value="1"/>
</dbReference>
<protein>
    <recommendedName>
        <fullName evidence="5 7">Adenylate kinase</fullName>
        <shortName evidence="5">AK</shortName>
        <ecNumber evidence="5 7">2.7.4.3</ecNumber>
    </recommendedName>
    <alternativeName>
        <fullName evidence="5">ATP-AMP transphosphorylase</fullName>
    </alternativeName>
    <alternativeName>
        <fullName evidence="5">ATP:AMP phosphotransferase</fullName>
    </alternativeName>
    <alternativeName>
        <fullName evidence="5">Adenylate monophosphate kinase</fullName>
    </alternativeName>
</protein>
<comment type="domain">
    <text evidence="5">Consists of three domains, a large central CORE domain and two small peripheral domains, NMPbind and LID, which undergo movements during catalysis. The LID domain closes over the site of phosphoryl transfer upon ATP binding. Assembling and dissambling the active center during each catalytic cycle provides an effective means to prevent ATP hydrolysis. Some bacteria have evolved a zinc-coordinating structure that stabilizes the LID domain.</text>
</comment>
<evidence type="ECO:0000256" key="2">
    <source>
        <dbReference type="ARBA" id="ARBA00022727"/>
    </source>
</evidence>
<feature type="binding site" evidence="5">
    <location>
        <position position="160"/>
    </location>
    <ligand>
        <name>AMP</name>
        <dbReference type="ChEBI" id="CHEBI:456215"/>
    </ligand>
</feature>
<evidence type="ECO:0000256" key="4">
    <source>
        <dbReference type="ARBA" id="ARBA00022777"/>
    </source>
</evidence>
<dbReference type="Pfam" id="PF00406">
    <property type="entry name" value="ADK"/>
    <property type="match status" value="1"/>
</dbReference>
<evidence type="ECO:0000256" key="7">
    <source>
        <dbReference type="RuleBase" id="RU003331"/>
    </source>
</evidence>
<dbReference type="GO" id="GO:0005737">
    <property type="term" value="C:cytoplasm"/>
    <property type="evidence" value="ECO:0007669"/>
    <property type="project" value="UniProtKB-SubCell"/>
</dbReference>
<evidence type="ECO:0000256" key="1">
    <source>
        <dbReference type="ARBA" id="ARBA00022679"/>
    </source>
</evidence>
<dbReference type="PANTHER" id="PTHR23359">
    <property type="entry name" value="NUCLEOTIDE KINASE"/>
    <property type="match status" value="1"/>
</dbReference>
<dbReference type="GO" id="GO:0008270">
    <property type="term" value="F:zinc ion binding"/>
    <property type="evidence" value="ECO:0007669"/>
    <property type="project" value="UniProtKB-UniRule"/>
</dbReference>
<dbReference type="UniPathway" id="UPA00588">
    <property type="reaction ID" value="UER00649"/>
</dbReference>
<dbReference type="AlphaFoldDB" id="A0A2M6XEC4"/>
<dbReference type="SUPFAM" id="SSF52540">
    <property type="entry name" value="P-loop containing nucleoside triphosphate hydrolases"/>
    <property type="match status" value="1"/>
</dbReference>
<evidence type="ECO:0000256" key="6">
    <source>
        <dbReference type="RuleBase" id="RU003330"/>
    </source>
</evidence>
<feature type="domain" description="Adenylate kinase active site lid" evidence="8">
    <location>
        <begin position="127"/>
        <end position="162"/>
    </location>
</feature>
<sequence length="221" mass="25020">MNLIISGPQGSGKGTQGDLLEEKFGVFHLESGQLMREAIKKETDFGRQIADYVNQGIIVPDELTNQLIEQSLVDENISKGIIFDGFPRRLSQGQWLDEQLVKKNSQIDKLILLILSTEETIRRLSARRICPKCGRNFNLITVPPKNDELCDDCGLKLITRDDETSEAITKRLEEYHTETDPMIEYYRKQGKVIEINGEQPVEKVFSDILEALASQGVPLRS</sequence>
<dbReference type="InterPro" id="IPR000850">
    <property type="entry name" value="Adenylat/UMP-CMP_kin"/>
</dbReference>
<evidence type="ECO:0000313" key="10">
    <source>
        <dbReference type="Proteomes" id="UP000228996"/>
    </source>
</evidence>
<feature type="binding site" evidence="5">
    <location>
        <position position="133"/>
    </location>
    <ligand>
        <name>Zn(2+)</name>
        <dbReference type="ChEBI" id="CHEBI:29105"/>
        <note>structural</note>
    </ligand>
</feature>
<keyword evidence="5" id="KW-0862">Zinc</keyword>
<keyword evidence="2 5" id="KW-0545">Nucleotide biosynthesis</keyword>
<proteinExistence type="inferred from homology"/>
<dbReference type="InterPro" id="IPR007862">
    <property type="entry name" value="Adenylate_kinase_lid-dom"/>
</dbReference>
<gene>
    <name evidence="5" type="primary">adk</name>
    <name evidence="9" type="ORF">COT44_00565</name>
</gene>
<name>A0A2M6XEC4_9BACT</name>
<dbReference type="EMBL" id="PEYO01000002">
    <property type="protein sequence ID" value="PIU04002.1"/>
    <property type="molecule type" value="Genomic_DNA"/>
</dbReference>
<keyword evidence="4 5" id="KW-0418">Kinase</keyword>
<evidence type="ECO:0000313" key="9">
    <source>
        <dbReference type="EMBL" id="PIU04002.1"/>
    </source>
</evidence>
<dbReference type="Gene3D" id="3.40.50.300">
    <property type="entry name" value="P-loop containing nucleotide triphosphate hydrolases"/>
    <property type="match status" value="1"/>
</dbReference>
<dbReference type="InterPro" id="IPR027417">
    <property type="entry name" value="P-loop_NTPase"/>
</dbReference>
<keyword evidence="5" id="KW-0963">Cytoplasm</keyword>
<dbReference type="HAMAP" id="MF_00235">
    <property type="entry name" value="Adenylate_kinase_Adk"/>
    <property type="match status" value="1"/>
</dbReference>
<dbReference type="InterPro" id="IPR033690">
    <property type="entry name" value="Adenylat_kinase_CS"/>
</dbReference>
<feature type="region of interest" description="NMP" evidence="5">
    <location>
        <begin position="30"/>
        <end position="59"/>
    </location>
</feature>
<accession>A0A2M6XEC4</accession>
<keyword evidence="5 7" id="KW-0067">ATP-binding</keyword>
<feature type="binding site" evidence="5">
    <location>
        <begin position="85"/>
        <end position="88"/>
    </location>
    <ligand>
        <name>AMP</name>
        <dbReference type="ChEBI" id="CHEBI:456215"/>
    </ligand>
</feature>
<dbReference type="CDD" id="cd01428">
    <property type="entry name" value="ADK"/>
    <property type="match status" value="1"/>
</dbReference>
<evidence type="ECO:0000259" key="8">
    <source>
        <dbReference type="Pfam" id="PF05191"/>
    </source>
</evidence>
<feature type="binding site" evidence="5">
    <location>
        <position position="36"/>
    </location>
    <ligand>
        <name>AMP</name>
        <dbReference type="ChEBI" id="CHEBI:456215"/>
    </ligand>
</feature>
<keyword evidence="1 5" id="KW-0808">Transferase</keyword>
<keyword evidence="3 5" id="KW-0547">Nucleotide-binding</keyword>
<comment type="subunit">
    <text evidence="5 7">Monomer.</text>
</comment>
<keyword evidence="5" id="KW-0479">Metal-binding</keyword>
<evidence type="ECO:0000256" key="3">
    <source>
        <dbReference type="ARBA" id="ARBA00022741"/>
    </source>
</evidence>
<dbReference type="GO" id="GO:0005524">
    <property type="term" value="F:ATP binding"/>
    <property type="evidence" value="ECO:0007669"/>
    <property type="project" value="UniProtKB-UniRule"/>
</dbReference>
<dbReference type="FunFam" id="3.40.50.300:FF:000106">
    <property type="entry name" value="Adenylate kinase mitochondrial"/>
    <property type="match status" value="1"/>
</dbReference>